<keyword evidence="3" id="KW-0456">Lyase</keyword>
<evidence type="ECO:0000256" key="1">
    <source>
        <dbReference type="SAM" id="SignalP"/>
    </source>
</evidence>
<dbReference type="Gene3D" id="2.60.120.200">
    <property type="match status" value="1"/>
</dbReference>
<organism evidence="3">
    <name type="scientific">uncultured Thiotrichaceae bacterium</name>
    <dbReference type="NCBI Taxonomy" id="298394"/>
    <lineage>
        <taxon>Bacteria</taxon>
        <taxon>Pseudomonadati</taxon>
        <taxon>Pseudomonadota</taxon>
        <taxon>Gammaproteobacteria</taxon>
        <taxon>Thiotrichales</taxon>
        <taxon>Thiotrichaceae</taxon>
        <taxon>environmental samples</taxon>
    </lineage>
</organism>
<dbReference type="GO" id="GO:0045135">
    <property type="term" value="F:poly(beta-D-mannuronate) lyase activity"/>
    <property type="evidence" value="ECO:0007669"/>
    <property type="project" value="UniProtKB-EC"/>
</dbReference>
<protein>
    <submittedName>
        <fullName evidence="3">Alginate lyase (EC)</fullName>
        <ecNumber evidence="3">4.2.2.3</ecNumber>
    </submittedName>
</protein>
<keyword evidence="1" id="KW-0732">Signal</keyword>
<feature type="domain" description="F5/8 type C" evidence="2">
    <location>
        <begin position="14"/>
        <end position="164"/>
    </location>
</feature>
<dbReference type="EMBL" id="CACVAT010000489">
    <property type="protein sequence ID" value="CAA6828988.1"/>
    <property type="molecule type" value="Genomic_DNA"/>
</dbReference>
<name>A0A6S6UB56_9GAMM</name>
<proteinExistence type="predicted"/>
<dbReference type="PROSITE" id="PS50022">
    <property type="entry name" value="FA58C_3"/>
    <property type="match status" value="1"/>
</dbReference>
<feature type="signal peptide" evidence="1">
    <location>
        <begin position="1"/>
        <end position="21"/>
    </location>
</feature>
<feature type="chain" id="PRO_5028400453" evidence="1">
    <location>
        <begin position="22"/>
        <end position="769"/>
    </location>
</feature>
<gene>
    <name evidence="3" type="ORF">HELGO_WM52113</name>
</gene>
<dbReference type="Pfam" id="PF08787">
    <property type="entry name" value="Alginate_lyase2"/>
    <property type="match status" value="1"/>
</dbReference>
<dbReference type="InterPro" id="IPR008979">
    <property type="entry name" value="Galactose-bd-like_sf"/>
</dbReference>
<dbReference type="InterPro" id="IPR014895">
    <property type="entry name" value="Alginate_lyase_2"/>
</dbReference>
<dbReference type="EC" id="4.2.2.3" evidence="3"/>
<dbReference type="SUPFAM" id="SSF49785">
    <property type="entry name" value="Galactose-binding domain-like"/>
    <property type="match status" value="1"/>
</dbReference>
<dbReference type="InterPro" id="IPR013320">
    <property type="entry name" value="ConA-like_dom_sf"/>
</dbReference>
<evidence type="ECO:0000313" key="3">
    <source>
        <dbReference type="EMBL" id="CAA6828988.1"/>
    </source>
</evidence>
<dbReference type="AlphaFoldDB" id="A0A6S6UB56"/>
<accession>A0A6S6UB56</accession>
<dbReference type="Gene3D" id="2.60.120.260">
    <property type="entry name" value="Galactose-binding domain-like"/>
    <property type="match status" value="1"/>
</dbReference>
<dbReference type="InterPro" id="IPR000421">
    <property type="entry name" value="FA58C"/>
</dbReference>
<reference evidence="3" key="1">
    <citation type="submission" date="2020-01" db="EMBL/GenBank/DDBJ databases">
        <authorList>
            <person name="Meier V. D."/>
            <person name="Meier V D."/>
        </authorList>
    </citation>
    <scope>NUCLEOTIDE SEQUENCE</scope>
    <source>
        <strain evidence="3">HLG_WM_MAG_09</strain>
    </source>
</reference>
<dbReference type="SUPFAM" id="SSF49899">
    <property type="entry name" value="Concanavalin A-like lectins/glucanases"/>
    <property type="match status" value="1"/>
</dbReference>
<dbReference type="Pfam" id="PF00754">
    <property type="entry name" value="F5_F8_type_C"/>
    <property type="match status" value="1"/>
</dbReference>
<sequence>MNHASIATLFALLFSTTSVMAANTACDGDGPLTVISATDDGLFEETHGPDNTIDGDFDPDSRWSNESQGTAKELLLDLGAKQTLKSLSIAWHKGDSRKSEFSVEVSEDNKAFTSVIAKRQSGGTTLDLEAYDFDDVPAQYIKLTANGNESNNWNSIVEIQANGCGVAVEKPDTPVMTEAKGKGLFGLHTDKPPGHNFDLKAWYMTTPADDDKDGKSDSVYENELAAGWVDPRYFYTDPATGGMVFRSTPAGAKTSKNTKYTRSELRGMLREGNESVETRLEGGIPNKNNWVFSSAPESAQAKAGGVDGVLKATLAVNQVTRQGKAYQVGRVIIGQIHAKDDEPIRLYYRKLPRNKYGSIYFAHEPATGKEQWVEIIGSRGDRAANPENGIALDELFSYEIEVKGEKKGDKIAPMLHVKITRDDGSEVSSEPYDMSDSGFSVEDEFMFFKAGAYSQNNTSPEPETDFDRVIFYKLAHSHGASPGGAPAKAAKVEAKKEAAPATTPAAMPASTDTHPAAVAGVIANDSFEDGQPEINGGTETNWWTTTNSSALEVEEGALGLVSGGSGRGIRTTFPAQALADGQTIKATFSFTTPKTIGSNRDSAFRVGLYDKLNRIDLEQDQSASSKKPNVLYDALPGYMIDFDINLKDPTKANIDVRKHTTATHGRLLGTTKGYQRIGGGGDAYQFAAEQSYTGTMAIKRVGDNREISGSLSQDGKVLSEFTHIDEGSQVNNFGMLAFHVNSKTFGSSKKKGEPDNGLDFSNVTIEVLD</sequence>
<evidence type="ECO:0000259" key="2">
    <source>
        <dbReference type="PROSITE" id="PS50022"/>
    </source>
</evidence>